<dbReference type="InterPro" id="IPR002048">
    <property type="entry name" value="EF_hand_dom"/>
</dbReference>
<protein>
    <submittedName>
        <fullName evidence="5">Leucine-rich repeat-containing protein LOC400891-like</fullName>
    </submittedName>
</protein>
<dbReference type="SUPFAM" id="SSF47473">
    <property type="entry name" value="EF-hand"/>
    <property type="match status" value="1"/>
</dbReference>
<dbReference type="PROSITE" id="PS50222">
    <property type="entry name" value="EF_HAND_2"/>
    <property type="match status" value="1"/>
</dbReference>
<dbReference type="InterPro" id="IPR011992">
    <property type="entry name" value="EF-hand-dom_pair"/>
</dbReference>
<evidence type="ECO:0000256" key="2">
    <source>
        <dbReference type="SAM" id="MobiDB-lite"/>
    </source>
</evidence>
<dbReference type="InterPro" id="IPR035992">
    <property type="entry name" value="Ricin_B-like_lectins"/>
</dbReference>
<evidence type="ECO:0000313" key="6">
    <source>
        <dbReference type="Proteomes" id="UP000186817"/>
    </source>
</evidence>
<dbReference type="SUPFAM" id="SSF50370">
    <property type="entry name" value="Ricin B-like lectins"/>
    <property type="match status" value="1"/>
</dbReference>
<keyword evidence="6" id="KW-1185">Reference proteome</keyword>
<accession>A0A1Q9DAV4</accession>
<feature type="region of interest" description="Disordered" evidence="2">
    <location>
        <begin position="2354"/>
        <end position="2398"/>
    </location>
</feature>
<feature type="region of interest" description="Disordered" evidence="2">
    <location>
        <begin position="2141"/>
        <end position="2164"/>
    </location>
</feature>
<evidence type="ECO:0000259" key="3">
    <source>
        <dbReference type="PROSITE" id="PS50222"/>
    </source>
</evidence>
<dbReference type="Gene3D" id="1.10.238.10">
    <property type="entry name" value="EF-hand"/>
    <property type="match status" value="1"/>
</dbReference>
<feature type="region of interest" description="Disordered" evidence="2">
    <location>
        <begin position="1769"/>
        <end position="1791"/>
    </location>
</feature>
<dbReference type="SMART" id="SM00054">
    <property type="entry name" value="EFh"/>
    <property type="match status" value="2"/>
</dbReference>
<dbReference type="PANTHER" id="PTHR24113">
    <property type="entry name" value="RAN GTPASE-ACTIVATING PROTEIN 1"/>
    <property type="match status" value="1"/>
</dbReference>
<dbReference type="GO" id="GO:0005829">
    <property type="term" value="C:cytosol"/>
    <property type="evidence" value="ECO:0007669"/>
    <property type="project" value="TreeGrafter"/>
</dbReference>
<feature type="compositionally biased region" description="Basic and acidic residues" evidence="2">
    <location>
        <begin position="499"/>
        <end position="524"/>
    </location>
</feature>
<dbReference type="PROSITE" id="PS50231">
    <property type="entry name" value="RICIN_B_LECTIN"/>
    <property type="match status" value="1"/>
</dbReference>
<dbReference type="InterPro" id="IPR018247">
    <property type="entry name" value="EF_Hand_1_Ca_BS"/>
</dbReference>
<feature type="domain" description="EF-hand" evidence="3">
    <location>
        <begin position="3532"/>
        <end position="3562"/>
    </location>
</feature>
<name>A0A1Q9DAV4_SYMMI</name>
<dbReference type="Proteomes" id="UP000186817">
    <property type="component" value="Unassembled WGS sequence"/>
</dbReference>
<feature type="region of interest" description="Disordered" evidence="2">
    <location>
        <begin position="871"/>
        <end position="898"/>
    </location>
</feature>
<dbReference type="Gene3D" id="2.80.10.50">
    <property type="match status" value="1"/>
</dbReference>
<gene>
    <name evidence="5" type="ORF">AK812_SmicGene25934</name>
</gene>
<feature type="region of interest" description="Disordered" evidence="2">
    <location>
        <begin position="963"/>
        <end position="988"/>
    </location>
</feature>
<feature type="compositionally biased region" description="Polar residues" evidence="2">
    <location>
        <begin position="2052"/>
        <end position="2061"/>
    </location>
</feature>
<dbReference type="PROSITE" id="PS00018">
    <property type="entry name" value="EF_HAND_1"/>
    <property type="match status" value="3"/>
</dbReference>
<feature type="compositionally biased region" description="Low complexity" evidence="2">
    <location>
        <begin position="2379"/>
        <end position="2396"/>
    </location>
</feature>
<feature type="compositionally biased region" description="Polar residues" evidence="2">
    <location>
        <begin position="1943"/>
        <end position="1952"/>
    </location>
</feature>
<dbReference type="EMBL" id="LSRX01000629">
    <property type="protein sequence ID" value="OLP92265.1"/>
    <property type="molecule type" value="Genomic_DNA"/>
</dbReference>
<dbReference type="GO" id="GO:0006913">
    <property type="term" value="P:nucleocytoplasmic transport"/>
    <property type="evidence" value="ECO:0007669"/>
    <property type="project" value="TreeGrafter"/>
</dbReference>
<reference evidence="5 6" key="1">
    <citation type="submission" date="2016-02" db="EMBL/GenBank/DDBJ databases">
        <title>Genome analysis of coral dinoflagellate symbionts highlights evolutionary adaptations to a symbiotic lifestyle.</title>
        <authorList>
            <person name="Aranda M."/>
            <person name="Li Y."/>
            <person name="Liew Y.J."/>
            <person name="Baumgarten S."/>
            <person name="Simakov O."/>
            <person name="Wilson M."/>
            <person name="Piel J."/>
            <person name="Ashoor H."/>
            <person name="Bougouffa S."/>
            <person name="Bajic V.B."/>
            <person name="Ryu T."/>
            <person name="Ravasi T."/>
            <person name="Bayer T."/>
            <person name="Micklem G."/>
            <person name="Kim H."/>
            <person name="Bhak J."/>
            <person name="Lajeunesse T.C."/>
            <person name="Voolstra C.R."/>
        </authorList>
    </citation>
    <scope>NUCLEOTIDE SEQUENCE [LARGE SCALE GENOMIC DNA]</scope>
    <source>
        <strain evidence="5 6">CCMP2467</strain>
    </source>
</reference>
<feature type="region of interest" description="Disordered" evidence="2">
    <location>
        <begin position="559"/>
        <end position="606"/>
    </location>
</feature>
<dbReference type="Pfam" id="PF13202">
    <property type="entry name" value="EF-hand_5"/>
    <property type="match status" value="2"/>
</dbReference>
<feature type="region of interest" description="Disordered" evidence="2">
    <location>
        <begin position="498"/>
        <end position="541"/>
    </location>
</feature>
<feature type="region of interest" description="Disordered" evidence="2">
    <location>
        <begin position="3605"/>
        <end position="3625"/>
    </location>
</feature>
<dbReference type="GO" id="GO:0048471">
    <property type="term" value="C:perinuclear region of cytoplasm"/>
    <property type="evidence" value="ECO:0007669"/>
    <property type="project" value="TreeGrafter"/>
</dbReference>
<organism evidence="5 6">
    <name type="scientific">Symbiodinium microadriaticum</name>
    <name type="common">Dinoflagellate</name>
    <name type="synonym">Zooxanthella microadriatica</name>
    <dbReference type="NCBI Taxonomy" id="2951"/>
    <lineage>
        <taxon>Eukaryota</taxon>
        <taxon>Sar</taxon>
        <taxon>Alveolata</taxon>
        <taxon>Dinophyceae</taxon>
        <taxon>Suessiales</taxon>
        <taxon>Symbiodiniaceae</taxon>
        <taxon>Symbiodinium</taxon>
    </lineage>
</organism>
<feature type="compositionally biased region" description="Basic and acidic residues" evidence="2">
    <location>
        <begin position="566"/>
        <end position="578"/>
    </location>
</feature>
<dbReference type="CDD" id="cd00051">
    <property type="entry name" value="EFh"/>
    <property type="match status" value="2"/>
</dbReference>
<dbReference type="SMART" id="SM00368">
    <property type="entry name" value="LRR_RI"/>
    <property type="match status" value="4"/>
</dbReference>
<dbReference type="PROSITE" id="PS50948">
    <property type="entry name" value="PAN"/>
    <property type="match status" value="1"/>
</dbReference>
<comment type="caution">
    <text evidence="5">The sequence shown here is derived from an EMBL/GenBank/DDBJ whole genome shotgun (WGS) entry which is preliminary data.</text>
</comment>
<dbReference type="InterPro" id="IPR032675">
    <property type="entry name" value="LRR_dom_sf"/>
</dbReference>
<feature type="region of interest" description="Disordered" evidence="2">
    <location>
        <begin position="1888"/>
        <end position="1908"/>
    </location>
</feature>
<sequence>MPRSLLSRLQKMPAMMHNAVREVVLLRAAVEIMTRSSHYEACKGFGEWPSCPYRPPFDLALCGQGALGSLTIRLASDTSRCLGVGGILSEDFPSGSPIHVSDCLPDRGAKAQRFLVPEDKGEIRLAEHPTKCLDIRGGVARATPIQLDACASTPGVHPNQRFVIPGRSGQVRWAKNPSWCLAVSEETLVLDLCDQPGSNQFLLPAPAFSQLCREGLDMGTAGPGAPLLAAAAALAALAMRGLTVPDRGCAGAERLCGAALRSAGREGLEVMWQEAESALLAGLTLEEAPALETFARMPWPLTELLAAASRKGHGAAQQAQATPGRGGICACDLSLWPVEEARSVAAAQKVLEEINGGPKTLDALSQALESPSAKTACGAAWGGRLATAEQLLSELWGLHPDLPIEESLPLAASLRDSGWAFDPGVCLVGARSARCGCFVSGPTSYSCGPGCCRLHPAMDPFYAWQMLLDERRELNARLYQAMTQSTEQERLCKTAMEQDTLRMKSRGPQDRLFRQTLREPREPAPRPPCRTRPRSAVPPARQRRIDWIAAQRAKMNAWRRAQTAKQKKDLQEPMDGRKTCSGPCSREDHGSSRLDPGSAPLQPSAIPRPNLRCRLLGRAENAALMVPDWQESFMSDLTTLLEHLLGLPEEAFFVRVRHNWHKGNIVAVQISFDSCATPAHAELLERSLRDGSLRRMALRSCTRAFSAWPVSKVLRQFLLRDMEFEAFWVTERHEWHIPNFLQALQSPSAFLASQPFELGGGANMTLLLHPNCSSKTELGFAAMTLSAAGHQRPTSPFLLTAGSNGEIWAGPFGRDAADRFYAGGPLCASEELSMLMDGEQTLVLAIEAVRDPTEDSRDWQPSLWERVREAGAVPDMPERPPSRPEAPSSSFGLTEPETSGEACGAALLAAVETASRCVDAMSSARQVTGEMTNALSAAQGKMEDLTGRMSALERALRRRAQVPSEFVTEPKDAQTKACASPAPEKPQDVRLQTSLDFDGSHLAWHVELSENSELPRCLFHESLDRVSTSTTDFPDEGASAKSHLGNIPVASLGLVCSTRQLLSGDFSKGTEAAHATYVCLSALLGCVDLGQILPPPSYGSLPDWQALRMDFVEDWPELAIWIPDPLRFFFQVQGPVLRSSRWLHGSDASARVASLLSSRQRGKTASAATACSGVWNLTAEHRCWSMQGSRKDSKPVEVAQTRILGTGLMKAGTTVIWQCLAAAGNFSMGLDCDGLAEAYLKPFMWLWCYRGQALSMAAAAVVVTLLLVHTTGETVVVAPVTTSEKCMHGAICHYELSCPRWFELECQEIGCNASEQVCGDLGVNFRPVEWDGRCNDWPDDVARRYECCQCVALQPVSSTHSPASSGLSCHRTSDDCPTSLAAACCKDELSCPNGFELSSPISLCGATACDGLGSSYIASEVIYMSQECVDLYAQDQTLCKTCVETRGGSTSQVPSVTLPAIVSTTPVDAAVATTSQQGATPTAAPASDSDFVLPMRGGEFCITDGYEICEYPLECPVDYSLQCQGLACEAEKICEDLGSHFTTKRWNGHCDGDWPEEVLERFTCCRCARSLPSDAGWEYIGSPGNAACRGRNRTDNDPSYYTVHAGLTDLEACKRLCIDQFPSCKGIEFSHGRCEIWTRPEGIFAWAELNISGFTCMRFGWPTRNLVPVDGGVGRACRGDESWDNSDEYYVVVPSQTIQECQAACAAAPSCNGIEFSTGRCEVWRRPIAASLELANFTCQAYSPHGLSLPLFTEKEPIILHGGLSEEKRTPEELSVAEKEKVRGTSSASRAMTPPERINLAQAAYCSNSIAPKGASVAAGKYAGIARPETGPYFVGASGGGGAARAQLWKLHYSIVRLLNLAVQCELQLNYPSFLANVHTMAAPVLGTSATSPSKTPRKGILQGQGKSRTRRNSVLLWQKGFAKVKNELESGLRPLRTRSRGQTKSGSFQSQSNIPQRFRFAWEKGFRGIVAAVYADILQDRLADCRVEVPEATMINGRNNLFFLLLRVIQKDRDFDTVTPIEEDDDAGTEPLWKVIESTPKPHNGQGARQGMQNDQEDNGTSPAVLLAQAKEEGPLATQKVERRLSDHRRGHFASWHEFWSYYREIDKVPPKSGPCWRTELTELRSSKGKFENLYRMSRPATRESAGTTGSDEMRSVASMEPHSPLLTRRQALLEDRNPLAERYSPTRRYSSFQDQKKCQQMLESIETPTHCALLLRSGKEYHCPKRLGLSLSALPPVPHTPHSARTTKQEVKPLRFGAATARESTSVRSRLERNQAERLSEPLRAVKQMAARELREIDNAAILAPVTTDANDDEAEIVENVTRDEVHAKLEEMQKTVARLSLGDDDNVAQADQVRLSGPRVRSHPPASPRTLRPPWTKSTSARRATASGRGALGPQPPDKSSVFWFRYKIVEERHPWAFVQRSPKRRIAALEMLGTLVLAAFLFGKNDRDERLPIIPLLSDNQGNVYSLLDSLGEQPSSKWHPGLHHWVQLRTWRHERHGGFCDDSQRAASPVSSLKLSMTVQEPRSEPLETLHRPWSAERGGQAGQKTAPPLQRYAKVCQDCGLQPQQAVVGFLGQKLPFLDLRGLGYSDEDLLALAAAFPYTGTLERLDLGQNSKLTNRSVCPLLECVAARFADMLAALYLDKCIQIGREAMQLLTQLILGPMVNLQRLDISGVYVSIADYQKLAGAIERHERLQEVSLARTGISPDLSTKIIPSLVRNTRILKLDLGYNNFDPEAFTVLGNSLLKGSRLEYLGLAKTASVMASVPMCGFLEQLPADRCLKFLDLSDNQLDESSALMLEYGFLNHPTIELLDVSTNPLGQNGLCALLRLLSNEQCPELCNLLLEDVQTASDGDVALGLFDVDPSGQYSLDMAMAGQRTCFRLLLTNLAQLGGSRSQYIKSAMLTSSSTQPPTPYNVDGVRKRRGVWNVPTSGILSFVLSLNDYFLKDEGDNSVLYSEVVERMLLKRKRTWASKKKTFAVLQKVNSMEGPLFDAFLMALLRDFHLNKDQVMAIYMNQGDKAKETLIRMLPAIIHPRALLHAARNTDSIKDILDFERSARAPLSLNLENPTGHYALRLEHLPTRSVVQKLLLLNRWQLHLWRKANLVDVSIDGKGKCLRNALLDGKSLSFSDADWRIPPQGLLTFDFVALYRPPAAAKPIPIETWGNVLAALQVELAPKKKEDMKVEEDPQSSLKISQAIWALRGISSRVWILSRQLRNLLCVFLHRDDRATVLCMMFLRCVDWPINGKCCQPKFTKPHWKSLSEKLGYMNLFPYGQPEMSFHTIDLAQWEQRRCLHTLVRLSNAEDAVNIKNPVMDKDANPNAPAFQPFVAGIPNSWAEWDNVPAQGIMQCTYNCAVDRQNLKVRRRLAATIGGWAHLPDTAFDFWSCLEDVPPEVLKVVVFMIRNWKSTDAAFTALNTQPDNMLNHKEFVDGLAKAGCCRTRRPKIRTMTMSVALGSRGLPGSPSGTEPESEDTGQLEALSSVFRYLDTSHDGDISRREFETLERVWRELQQSMYELKNDLEIFYGSLTKAFEAIDQDESGAISFEEFRKCVEATQFDGPVTEIFMFVDMNGDQEIDGEEFFILEEYSHAPPLPDFTDAKTAKMASRADSSKNRSAGQDMI</sequence>
<dbReference type="GO" id="GO:0031267">
    <property type="term" value="F:small GTPase binding"/>
    <property type="evidence" value="ECO:0007669"/>
    <property type="project" value="TreeGrafter"/>
</dbReference>
<dbReference type="Gene3D" id="3.80.10.10">
    <property type="entry name" value="Ribonuclease Inhibitor"/>
    <property type="match status" value="1"/>
</dbReference>
<dbReference type="PANTHER" id="PTHR24113:SF15">
    <property type="entry name" value="NACHT DOMAIN-CONTAINING PROTEIN"/>
    <property type="match status" value="1"/>
</dbReference>
<dbReference type="GO" id="GO:0005509">
    <property type="term" value="F:calcium ion binding"/>
    <property type="evidence" value="ECO:0007669"/>
    <property type="project" value="InterPro"/>
</dbReference>
<dbReference type="InterPro" id="IPR027038">
    <property type="entry name" value="RanGap"/>
</dbReference>
<feature type="region of interest" description="Disordered" evidence="2">
    <location>
        <begin position="2040"/>
        <end position="2061"/>
    </location>
</feature>
<keyword evidence="1" id="KW-0106">Calcium</keyword>
<dbReference type="GO" id="GO:0005634">
    <property type="term" value="C:nucleus"/>
    <property type="evidence" value="ECO:0007669"/>
    <property type="project" value="TreeGrafter"/>
</dbReference>
<dbReference type="GO" id="GO:0005096">
    <property type="term" value="F:GTPase activator activity"/>
    <property type="evidence" value="ECO:0007669"/>
    <property type="project" value="InterPro"/>
</dbReference>
<feature type="compositionally biased region" description="Basic and acidic residues" evidence="2">
    <location>
        <begin position="1769"/>
        <end position="1783"/>
    </location>
</feature>
<evidence type="ECO:0000256" key="1">
    <source>
        <dbReference type="ARBA" id="ARBA00022837"/>
    </source>
</evidence>
<feature type="region of interest" description="Disordered" evidence="2">
    <location>
        <begin position="1933"/>
        <end position="1952"/>
    </location>
</feature>
<evidence type="ECO:0000313" key="5">
    <source>
        <dbReference type="EMBL" id="OLP92265.1"/>
    </source>
</evidence>
<dbReference type="SUPFAM" id="SSF52047">
    <property type="entry name" value="RNI-like"/>
    <property type="match status" value="1"/>
</dbReference>
<feature type="domain" description="Apple" evidence="4">
    <location>
        <begin position="1677"/>
        <end position="1739"/>
    </location>
</feature>
<evidence type="ECO:0000259" key="4">
    <source>
        <dbReference type="PROSITE" id="PS50948"/>
    </source>
</evidence>
<proteinExistence type="predicted"/>
<dbReference type="OrthoDB" id="427950at2759"/>
<dbReference type="InterPro" id="IPR003609">
    <property type="entry name" value="Pan_app"/>
</dbReference>